<dbReference type="RefSeq" id="WP_183443737.1">
    <property type="nucleotide sequence ID" value="NZ_JACHXD010000023.1"/>
</dbReference>
<evidence type="ECO:0000256" key="1">
    <source>
        <dbReference type="SAM" id="Phobius"/>
    </source>
</evidence>
<name>A0A7W5BF66_9BURK</name>
<feature type="transmembrane region" description="Helical" evidence="1">
    <location>
        <begin position="37"/>
        <end position="57"/>
    </location>
</feature>
<evidence type="ECO:0000313" key="2">
    <source>
        <dbReference type="EMBL" id="MBB3122067.1"/>
    </source>
</evidence>
<keyword evidence="3" id="KW-1185">Reference proteome</keyword>
<protein>
    <submittedName>
        <fullName evidence="2">Putative membrane protein</fullName>
    </submittedName>
</protein>
<feature type="transmembrane region" description="Helical" evidence="1">
    <location>
        <begin position="92"/>
        <end position="117"/>
    </location>
</feature>
<dbReference type="Proteomes" id="UP000541535">
    <property type="component" value="Unassembled WGS sequence"/>
</dbReference>
<gene>
    <name evidence="2" type="ORF">FHS03_005163</name>
</gene>
<feature type="transmembrane region" description="Helical" evidence="1">
    <location>
        <begin position="161"/>
        <end position="182"/>
    </location>
</feature>
<keyword evidence="1" id="KW-0472">Membrane</keyword>
<keyword evidence="1" id="KW-1133">Transmembrane helix</keyword>
<comment type="caution">
    <text evidence="2">The sequence shown here is derived from an EMBL/GenBank/DDBJ whole genome shotgun (WGS) entry which is preliminary data.</text>
</comment>
<keyword evidence="1" id="KW-0812">Transmembrane</keyword>
<dbReference type="EMBL" id="JACHXD010000023">
    <property type="protein sequence ID" value="MBB3122067.1"/>
    <property type="molecule type" value="Genomic_DNA"/>
</dbReference>
<accession>A0A7W5BF66</accession>
<proteinExistence type="predicted"/>
<feature type="transmembrane region" description="Helical" evidence="1">
    <location>
        <begin position="129"/>
        <end position="149"/>
    </location>
</feature>
<dbReference type="AlphaFoldDB" id="A0A7W5BF66"/>
<reference evidence="2 3" key="1">
    <citation type="submission" date="2020-08" db="EMBL/GenBank/DDBJ databases">
        <title>Genomic Encyclopedia of Type Strains, Phase III (KMG-III): the genomes of soil and plant-associated and newly described type strains.</title>
        <authorList>
            <person name="Whitman W."/>
        </authorList>
    </citation>
    <scope>NUCLEOTIDE SEQUENCE [LARGE SCALE GENOMIC DNA]</scope>
    <source>
        <strain evidence="2 3">CECT 8897</strain>
    </source>
</reference>
<feature type="transmembrane region" description="Helical" evidence="1">
    <location>
        <begin position="69"/>
        <end position="86"/>
    </location>
</feature>
<dbReference type="InterPro" id="IPR009339">
    <property type="entry name" value="DUF998"/>
</dbReference>
<dbReference type="Pfam" id="PF06197">
    <property type="entry name" value="DUF998"/>
    <property type="match status" value="1"/>
</dbReference>
<organism evidence="2 3">
    <name type="scientific">Pseudoduganella violacea</name>
    <dbReference type="NCBI Taxonomy" id="1715466"/>
    <lineage>
        <taxon>Bacteria</taxon>
        <taxon>Pseudomonadati</taxon>
        <taxon>Pseudomonadota</taxon>
        <taxon>Betaproteobacteria</taxon>
        <taxon>Burkholderiales</taxon>
        <taxon>Oxalobacteraceae</taxon>
        <taxon>Telluria group</taxon>
        <taxon>Pseudoduganella</taxon>
    </lineage>
</organism>
<evidence type="ECO:0000313" key="3">
    <source>
        <dbReference type="Proteomes" id="UP000541535"/>
    </source>
</evidence>
<sequence length="189" mass="20618">MFFFTSLIGFAALRTDGYAHGRKAVSELGALGAPSAWAFNLLGFIVPGLLLTWFALALMRLARRRTGPMLLMGSGLMLAAAGIFPLDPEDYASALTIAHAVGAMGSGLLWALALCWLGPLFSRQLGWTFWGRLTPCFLAFVLLNIGWQAAFRAGADLLPGWGQRIGFAGYFLWFAVTAILLWRQRFKLA</sequence>